<comment type="caution">
    <text evidence="3">The sequence shown here is derived from an EMBL/GenBank/DDBJ whole genome shotgun (WGS) entry which is preliminary data.</text>
</comment>
<feature type="region of interest" description="Disordered" evidence="1">
    <location>
        <begin position="59"/>
        <end position="80"/>
    </location>
</feature>
<dbReference type="InterPro" id="IPR046528">
    <property type="entry name" value="DUF6593"/>
</dbReference>
<organism evidence="3 4">
    <name type="scientific">Grifola frondosa</name>
    <name type="common">Maitake</name>
    <name type="synonym">Polyporus frondosus</name>
    <dbReference type="NCBI Taxonomy" id="5627"/>
    <lineage>
        <taxon>Eukaryota</taxon>
        <taxon>Fungi</taxon>
        <taxon>Dikarya</taxon>
        <taxon>Basidiomycota</taxon>
        <taxon>Agaricomycotina</taxon>
        <taxon>Agaricomycetes</taxon>
        <taxon>Polyporales</taxon>
        <taxon>Grifolaceae</taxon>
        <taxon>Grifola</taxon>
    </lineage>
</organism>
<reference evidence="3 4" key="1">
    <citation type="submission" date="2016-03" db="EMBL/GenBank/DDBJ databases">
        <title>Whole genome sequencing of Grifola frondosa 9006-11.</title>
        <authorList>
            <person name="Min B."/>
            <person name="Park H."/>
            <person name="Kim J.-G."/>
            <person name="Cho H."/>
            <person name="Oh Y.-L."/>
            <person name="Kong W.-S."/>
            <person name="Choi I.-G."/>
        </authorList>
    </citation>
    <scope>NUCLEOTIDE SEQUENCE [LARGE SCALE GENOMIC DNA]</scope>
    <source>
        <strain evidence="3 4">9006-11</strain>
    </source>
</reference>
<evidence type="ECO:0000256" key="1">
    <source>
        <dbReference type="SAM" id="MobiDB-lite"/>
    </source>
</evidence>
<name>A0A1C7M1Y0_GRIFR</name>
<dbReference type="EMBL" id="LUGG01000014">
    <property type="protein sequence ID" value="OBZ70467.1"/>
    <property type="molecule type" value="Genomic_DNA"/>
</dbReference>
<evidence type="ECO:0000313" key="3">
    <source>
        <dbReference type="EMBL" id="OBZ70467.1"/>
    </source>
</evidence>
<evidence type="ECO:0000313" key="4">
    <source>
        <dbReference type="Proteomes" id="UP000092993"/>
    </source>
</evidence>
<dbReference type="Proteomes" id="UP000092993">
    <property type="component" value="Unassembled WGS sequence"/>
</dbReference>
<proteinExistence type="predicted"/>
<sequence length="260" mass="29389">MIRVGLVIPLIPSTPILRLVRSPRSDPEYVSDNRVAWIGKAEWDAKHISSALQADRCTLPRGRPRGRHVDPGGCGRPPDPRTGMPCTMSGPYVLLQFSADPWNARFEDLEGRLAFTVNMVEEDPNLIMRITREAQWAQQHPDIMGPSNSYFYFGPSRAQGYLVYGNSSTSQQMANARRQKKESSTSRYFTAQNGKEYKWRIAPQRFECVDGKGVVVATWETSQLEDEFHARITIKHAALAVVTEIITTLTLNRIAQVLNW</sequence>
<dbReference type="AlphaFoldDB" id="A0A1C7M1Y0"/>
<keyword evidence="4" id="KW-1185">Reference proteome</keyword>
<dbReference type="OrthoDB" id="3168860at2759"/>
<dbReference type="Pfam" id="PF20236">
    <property type="entry name" value="DUF6593"/>
    <property type="match status" value="1"/>
</dbReference>
<dbReference type="OMA" id="QHPDIMG"/>
<protein>
    <recommendedName>
        <fullName evidence="2">DUF6593 domain-containing protein</fullName>
    </recommendedName>
</protein>
<accession>A0A1C7M1Y0</accession>
<feature type="domain" description="DUF6593" evidence="2">
    <location>
        <begin position="173"/>
        <end position="249"/>
    </location>
</feature>
<evidence type="ECO:0000259" key="2">
    <source>
        <dbReference type="Pfam" id="PF20236"/>
    </source>
</evidence>
<gene>
    <name evidence="3" type="ORF">A0H81_09559</name>
</gene>